<feature type="domain" description="Peptidase M24" evidence="7">
    <location>
        <begin position="177"/>
        <end position="383"/>
    </location>
</feature>
<dbReference type="SUPFAM" id="SSF53092">
    <property type="entry name" value="Creatinase/prolidase N-terminal domain"/>
    <property type="match status" value="1"/>
</dbReference>
<dbReference type="InterPro" id="IPR000587">
    <property type="entry name" value="Creatinase_N"/>
</dbReference>
<reference evidence="9 10" key="1">
    <citation type="submission" date="2019-03" db="EMBL/GenBank/DDBJ databases">
        <title>Genomic Encyclopedia of Type Strains, Phase IV (KMG-IV): sequencing the most valuable type-strain genomes for metagenomic binning, comparative biology and taxonomic classification.</title>
        <authorList>
            <person name="Goeker M."/>
        </authorList>
    </citation>
    <scope>NUCLEOTIDE SEQUENCE [LARGE SCALE GENOMIC DNA]</scope>
    <source>
        <strain evidence="9 10">DSM 23344</strain>
    </source>
</reference>
<dbReference type="GO" id="GO:0008237">
    <property type="term" value="F:metallopeptidase activity"/>
    <property type="evidence" value="ECO:0007669"/>
    <property type="project" value="UniProtKB-KW"/>
</dbReference>
<evidence type="ECO:0000313" key="10">
    <source>
        <dbReference type="Proteomes" id="UP000294980"/>
    </source>
</evidence>
<evidence type="ECO:0000256" key="6">
    <source>
        <dbReference type="SAM" id="MobiDB-lite"/>
    </source>
</evidence>
<dbReference type="SUPFAM" id="SSF55920">
    <property type="entry name" value="Creatinase/aminopeptidase"/>
    <property type="match status" value="1"/>
</dbReference>
<dbReference type="InterPro" id="IPR000994">
    <property type="entry name" value="Pept_M24"/>
</dbReference>
<accession>A0A4R2KWS4</accession>
<dbReference type="RefSeq" id="WP_117316561.1">
    <property type="nucleotide sequence ID" value="NZ_QQSW01000006.1"/>
</dbReference>
<feature type="region of interest" description="Disordered" evidence="6">
    <location>
        <begin position="390"/>
        <end position="411"/>
    </location>
</feature>
<dbReference type="Pfam" id="PF01321">
    <property type="entry name" value="Creatinase_N"/>
    <property type="match status" value="1"/>
</dbReference>
<dbReference type="EMBL" id="SLWX01000001">
    <property type="protein sequence ID" value="TCO78434.1"/>
    <property type="molecule type" value="Genomic_DNA"/>
</dbReference>
<keyword evidence="2 5" id="KW-0479">Metal-binding</keyword>
<name>A0A4R2KWS4_9GAMM</name>
<evidence type="ECO:0000313" key="9">
    <source>
        <dbReference type="EMBL" id="TCO78434.1"/>
    </source>
</evidence>
<feature type="domain" description="Creatinase N-terminal" evidence="8">
    <location>
        <begin position="35"/>
        <end position="168"/>
    </location>
</feature>
<evidence type="ECO:0000259" key="7">
    <source>
        <dbReference type="Pfam" id="PF00557"/>
    </source>
</evidence>
<feature type="compositionally biased region" description="Pro residues" evidence="6">
    <location>
        <begin position="402"/>
        <end position="411"/>
    </location>
</feature>
<dbReference type="PANTHER" id="PTHR46112">
    <property type="entry name" value="AMINOPEPTIDASE"/>
    <property type="match status" value="1"/>
</dbReference>
<keyword evidence="1" id="KW-0645">Protease</keyword>
<evidence type="ECO:0000256" key="4">
    <source>
        <dbReference type="ARBA" id="ARBA00023049"/>
    </source>
</evidence>
<dbReference type="InterPro" id="IPR001131">
    <property type="entry name" value="Peptidase_M24B_aminopep-P_CS"/>
</dbReference>
<gene>
    <name evidence="9" type="ORF">EV688_101251</name>
</gene>
<comment type="caution">
    <text evidence="9">The sequence shown here is derived from an EMBL/GenBank/DDBJ whole genome shotgun (WGS) entry which is preliminary data.</text>
</comment>
<evidence type="ECO:0000256" key="2">
    <source>
        <dbReference type="ARBA" id="ARBA00022723"/>
    </source>
</evidence>
<dbReference type="AlphaFoldDB" id="A0A4R2KWS4"/>
<keyword evidence="4" id="KW-0482">Metalloprotease</keyword>
<dbReference type="InterPro" id="IPR050659">
    <property type="entry name" value="Peptidase_M24B"/>
</dbReference>
<evidence type="ECO:0000256" key="5">
    <source>
        <dbReference type="RuleBase" id="RU000590"/>
    </source>
</evidence>
<dbReference type="PROSITE" id="PS00491">
    <property type="entry name" value="PROLINE_PEPTIDASE"/>
    <property type="match status" value="1"/>
</dbReference>
<dbReference type="InterPro" id="IPR036005">
    <property type="entry name" value="Creatinase/aminopeptidase-like"/>
</dbReference>
<dbReference type="Proteomes" id="UP000294980">
    <property type="component" value="Unassembled WGS sequence"/>
</dbReference>
<keyword evidence="10" id="KW-1185">Reference proteome</keyword>
<dbReference type="PANTHER" id="PTHR46112:SF3">
    <property type="entry name" value="AMINOPEPTIDASE YPDF"/>
    <property type="match status" value="1"/>
</dbReference>
<evidence type="ECO:0000259" key="8">
    <source>
        <dbReference type="Pfam" id="PF01321"/>
    </source>
</evidence>
<dbReference type="Pfam" id="PF00557">
    <property type="entry name" value="Peptidase_M24"/>
    <property type="match status" value="1"/>
</dbReference>
<dbReference type="Gene3D" id="3.40.350.10">
    <property type="entry name" value="Creatinase/prolidase N-terminal domain"/>
    <property type="match status" value="1"/>
</dbReference>
<keyword evidence="3" id="KW-0378">Hydrolase</keyword>
<dbReference type="GO" id="GO:0006508">
    <property type="term" value="P:proteolysis"/>
    <property type="evidence" value="ECO:0007669"/>
    <property type="project" value="UniProtKB-KW"/>
</dbReference>
<organism evidence="9 10">
    <name type="scientific">Chromatocurvus halotolerans</name>
    <dbReference type="NCBI Taxonomy" id="1132028"/>
    <lineage>
        <taxon>Bacteria</taxon>
        <taxon>Pseudomonadati</taxon>
        <taxon>Pseudomonadota</taxon>
        <taxon>Gammaproteobacteria</taxon>
        <taxon>Cellvibrionales</taxon>
        <taxon>Halieaceae</taxon>
        <taxon>Chromatocurvus</taxon>
    </lineage>
</organism>
<dbReference type="GO" id="GO:0046872">
    <property type="term" value="F:metal ion binding"/>
    <property type="evidence" value="ECO:0007669"/>
    <property type="project" value="UniProtKB-KW"/>
</dbReference>
<evidence type="ECO:0000256" key="1">
    <source>
        <dbReference type="ARBA" id="ARBA00022670"/>
    </source>
</evidence>
<dbReference type="OrthoDB" id="9806388at2"/>
<proteinExistence type="inferred from homology"/>
<dbReference type="Gene3D" id="3.90.230.10">
    <property type="entry name" value="Creatinase/methionine aminopeptidase superfamily"/>
    <property type="match status" value="1"/>
</dbReference>
<comment type="similarity">
    <text evidence="5">Belongs to the peptidase M24B family.</text>
</comment>
<protein>
    <submittedName>
        <fullName evidence="9">Xaa-Pro dipeptidase</fullName>
    </submittedName>
</protein>
<dbReference type="InterPro" id="IPR029149">
    <property type="entry name" value="Creatin/AminoP/Spt16_N"/>
</dbReference>
<sequence>MTTGVGGSDAATELEAIRPMLAGIEPIADSEYRARLARARSLLADSGAEALYLNAGTNLRYFTGTVWPPSERLVGAVLTADGELHYIAPAFERNTLTGFMVTEGELHCWEEHEDPYLLVASIVSVEGRAPGSLAVDESAPFFLVDGLCRALPDTRVLAATDITRSCRARKSAAELALMQRAKDITLQIQRHTARILRPGITTAEVTEFIHAAHRAAGTRGSYFCIVLFGPDSAFPHGVAAPKALEEGDMVLIDTGCQVEGYISDITRSYVFGDPTERQREIWATEKAAQQAAFAAVTPGKPCGTIDAAARGVIEGAGLGPEYRLPGLPHRTGHGIGLDIHEAPYLVRGDDTPLVPGMCFSNEPMICVPGHFGVRLEDHFHVTENGAQWFTQPSADIDDPFRDIPPPPGSAA</sequence>
<evidence type="ECO:0000256" key="3">
    <source>
        <dbReference type="ARBA" id="ARBA00022801"/>
    </source>
</evidence>